<dbReference type="GO" id="GO:0005886">
    <property type="term" value="C:plasma membrane"/>
    <property type="evidence" value="ECO:0007669"/>
    <property type="project" value="UniProtKB-SubCell"/>
</dbReference>
<sequence>MKSKRARLQITLWHYLRSFLVLYLCLFAGNLISALLPFAVPGSIVGLLILFGLLAFQLIPLRWVKPGANILLKNMTLLFIPIGVAVMNYYDLLSQQLFPIVLASVVSTFGVMALVAYCSHYVHRERIIVGAKPDIVEDVVEKTQQKDDDTALSEKKKC</sequence>
<keyword evidence="4" id="KW-0997">Cell inner membrane</keyword>
<evidence type="ECO:0000256" key="4">
    <source>
        <dbReference type="ARBA" id="ARBA00022519"/>
    </source>
</evidence>
<evidence type="ECO:0000256" key="8">
    <source>
        <dbReference type="HAMAP-Rule" id="MF_01144"/>
    </source>
</evidence>
<reference evidence="9 10" key="1">
    <citation type="submission" date="2019-09" db="EMBL/GenBank/DDBJ databases">
        <title>Emergence of a chromosome-mediated tetracycline resistance gene in Proteus strain.</title>
        <authorList>
            <person name="He D."/>
            <person name="Wang L."/>
        </authorList>
    </citation>
    <scope>NUCLEOTIDE SEQUENCE [LARGE SCALE GENOMIC DNA]</scope>
    <source>
        <strain evidence="9 10">T60</strain>
    </source>
</reference>
<dbReference type="PANTHER" id="PTHR33931:SF5">
    <property type="entry name" value="UPF0299 MEMBRANE PROTEIN YOHJ"/>
    <property type="match status" value="1"/>
</dbReference>
<comment type="similarity">
    <text evidence="2 8">Belongs to the UPF0299 family.</text>
</comment>
<accession>A0A6I7D2E0</accession>
<evidence type="ECO:0000256" key="5">
    <source>
        <dbReference type="ARBA" id="ARBA00022692"/>
    </source>
</evidence>
<feature type="transmembrane region" description="Helical" evidence="8">
    <location>
        <begin position="71"/>
        <end position="90"/>
    </location>
</feature>
<keyword evidence="3 8" id="KW-1003">Cell membrane</keyword>
<evidence type="ECO:0000313" key="10">
    <source>
        <dbReference type="Proteomes" id="UP000464700"/>
    </source>
</evidence>
<dbReference type="NCBIfam" id="NF002494">
    <property type="entry name" value="PRK01821.1"/>
    <property type="match status" value="1"/>
</dbReference>
<dbReference type="Proteomes" id="UP000464700">
    <property type="component" value="Chromosome"/>
</dbReference>
<evidence type="ECO:0000256" key="1">
    <source>
        <dbReference type="ARBA" id="ARBA00004429"/>
    </source>
</evidence>
<name>A0A6I7D2E0_9GAMM</name>
<dbReference type="EMBL" id="CP043925">
    <property type="protein sequence ID" value="QHN09976.1"/>
    <property type="molecule type" value="Genomic_DNA"/>
</dbReference>
<gene>
    <name evidence="9" type="ORF">F1325_05680</name>
</gene>
<organism evidence="9 10">
    <name type="scientific">Proteus columbae</name>
    <dbReference type="NCBI Taxonomy" id="1987580"/>
    <lineage>
        <taxon>Bacteria</taxon>
        <taxon>Pseudomonadati</taxon>
        <taxon>Pseudomonadota</taxon>
        <taxon>Gammaproteobacteria</taxon>
        <taxon>Enterobacterales</taxon>
        <taxon>Morganellaceae</taxon>
        <taxon>Proteus</taxon>
    </lineage>
</organism>
<keyword evidence="10" id="KW-1185">Reference proteome</keyword>
<dbReference type="HAMAP" id="MF_01144">
    <property type="entry name" value="UPF0299"/>
    <property type="match status" value="1"/>
</dbReference>
<feature type="transmembrane region" description="Helical" evidence="8">
    <location>
        <begin position="12"/>
        <end position="32"/>
    </location>
</feature>
<evidence type="ECO:0000256" key="3">
    <source>
        <dbReference type="ARBA" id="ARBA00022475"/>
    </source>
</evidence>
<dbReference type="AlphaFoldDB" id="A0A6I7D2E0"/>
<dbReference type="Pfam" id="PF03788">
    <property type="entry name" value="LrgA"/>
    <property type="match status" value="1"/>
</dbReference>
<dbReference type="InterPro" id="IPR005538">
    <property type="entry name" value="LrgA/CidA"/>
</dbReference>
<keyword evidence="7 8" id="KW-0472">Membrane</keyword>
<dbReference type="InterPro" id="IPR022957">
    <property type="entry name" value="Uncharacterised_UPF0299"/>
</dbReference>
<dbReference type="RefSeq" id="WP_109373467.1">
    <property type="nucleotide sequence ID" value="NZ_CP043925.1"/>
</dbReference>
<dbReference type="KEGG" id="pcol:F1325_05680"/>
<protein>
    <recommendedName>
        <fullName evidence="8">UPF0299 membrane protein F1325_05680</fullName>
    </recommendedName>
</protein>
<dbReference type="PANTHER" id="PTHR33931">
    <property type="entry name" value="HOLIN-LIKE PROTEIN CIDA-RELATED"/>
    <property type="match status" value="1"/>
</dbReference>
<keyword evidence="6 8" id="KW-1133">Transmembrane helix</keyword>
<evidence type="ECO:0000313" key="9">
    <source>
        <dbReference type="EMBL" id="QHN09976.1"/>
    </source>
</evidence>
<evidence type="ECO:0000256" key="6">
    <source>
        <dbReference type="ARBA" id="ARBA00022989"/>
    </source>
</evidence>
<comment type="subcellular location">
    <subcellularLocation>
        <location evidence="1">Cell inner membrane</location>
        <topology evidence="1">Multi-pass membrane protein</topology>
    </subcellularLocation>
    <subcellularLocation>
        <location evidence="8">Cell membrane</location>
        <topology evidence="8">Multi-pass membrane protein</topology>
    </subcellularLocation>
</comment>
<feature type="transmembrane region" description="Helical" evidence="8">
    <location>
        <begin position="38"/>
        <end position="59"/>
    </location>
</feature>
<evidence type="ECO:0000256" key="2">
    <source>
        <dbReference type="ARBA" id="ARBA00006979"/>
    </source>
</evidence>
<evidence type="ECO:0000256" key="7">
    <source>
        <dbReference type="ARBA" id="ARBA00023136"/>
    </source>
</evidence>
<proteinExistence type="inferred from homology"/>
<keyword evidence="5 8" id="KW-0812">Transmembrane</keyword>
<feature type="transmembrane region" description="Helical" evidence="8">
    <location>
        <begin position="96"/>
        <end position="118"/>
    </location>
</feature>